<dbReference type="PROSITE" id="PS51782">
    <property type="entry name" value="LYSM"/>
    <property type="match status" value="1"/>
</dbReference>
<dbReference type="CDD" id="cd00118">
    <property type="entry name" value="LysM"/>
    <property type="match status" value="1"/>
</dbReference>
<proteinExistence type="predicted"/>
<evidence type="ECO:0000313" key="2">
    <source>
        <dbReference type="EMBL" id="RKD88365.1"/>
    </source>
</evidence>
<dbReference type="OrthoDB" id="9815939at2"/>
<dbReference type="Gene3D" id="3.10.350.10">
    <property type="entry name" value="LysM domain"/>
    <property type="match status" value="1"/>
</dbReference>
<dbReference type="Pfam" id="PF19266">
    <property type="entry name" value="CIS_tube"/>
    <property type="match status" value="1"/>
</dbReference>
<evidence type="ECO:0000259" key="1">
    <source>
        <dbReference type="PROSITE" id="PS51782"/>
    </source>
</evidence>
<name>A0A419VYP3_9BACT</name>
<protein>
    <submittedName>
        <fullName evidence="2">LysM domain-containing protein</fullName>
    </submittedName>
</protein>
<dbReference type="RefSeq" id="WP_120274533.1">
    <property type="nucleotide sequence ID" value="NZ_RAPN01000002.1"/>
</dbReference>
<accession>A0A419VYP3</accession>
<evidence type="ECO:0000313" key="3">
    <source>
        <dbReference type="Proteomes" id="UP000283387"/>
    </source>
</evidence>
<organism evidence="2 3">
    <name type="scientific">Mangrovibacterium diazotrophicum</name>
    <dbReference type="NCBI Taxonomy" id="1261403"/>
    <lineage>
        <taxon>Bacteria</taxon>
        <taxon>Pseudomonadati</taxon>
        <taxon>Bacteroidota</taxon>
        <taxon>Bacteroidia</taxon>
        <taxon>Marinilabiliales</taxon>
        <taxon>Prolixibacteraceae</taxon>
        <taxon>Mangrovibacterium</taxon>
    </lineage>
</organism>
<dbReference type="InterPro" id="IPR018392">
    <property type="entry name" value="LysM"/>
</dbReference>
<dbReference type="InterPro" id="IPR045361">
    <property type="entry name" value="CIS_tube_prot_N"/>
</dbReference>
<gene>
    <name evidence="2" type="ORF">BC643_3514</name>
</gene>
<dbReference type="Pfam" id="PF01476">
    <property type="entry name" value="LysM"/>
    <property type="match status" value="1"/>
</dbReference>
<dbReference type="InterPro" id="IPR036779">
    <property type="entry name" value="LysM_dom_sf"/>
</dbReference>
<reference evidence="2 3" key="1">
    <citation type="submission" date="2018-09" db="EMBL/GenBank/DDBJ databases">
        <title>Genomic Encyclopedia of Archaeal and Bacterial Type Strains, Phase II (KMG-II): from individual species to whole genera.</title>
        <authorList>
            <person name="Goeker M."/>
        </authorList>
    </citation>
    <scope>NUCLEOTIDE SEQUENCE [LARGE SCALE GENOMIC DNA]</scope>
    <source>
        <strain evidence="2 3">DSM 27148</strain>
    </source>
</reference>
<dbReference type="AlphaFoldDB" id="A0A419VYP3"/>
<keyword evidence="3" id="KW-1185">Reference proteome</keyword>
<dbReference type="EMBL" id="RAPN01000002">
    <property type="protein sequence ID" value="RKD88365.1"/>
    <property type="molecule type" value="Genomic_DNA"/>
</dbReference>
<dbReference type="Proteomes" id="UP000283387">
    <property type="component" value="Unassembled WGS sequence"/>
</dbReference>
<feature type="domain" description="LysM" evidence="1">
    <location>
        <begin position="189"/>
        <end position="236"/>
    </location>
</feature>
<sequence>MGLLNLFDGLAEVAKLTIIAYSDENFQNQTGETFSVMYNPNTFSESFGTEYAPQRAIGGTADTQSFQGQPSSSVSFDFLFDGTGVSGVGSTAVDLNPAVGGVGYVKEQIDAFMNITQLYVGEEHRTNHLELSWGTFHFYGVMERATVTYKLFHSSGAPLRATINATFKQTVSREEQAALARRSSPDLTHFRLVKAGETLPLIAQKVYGDSSLYLEIARVNDINNIRRLTPGQQLVLPPINKK</sequence>
<comment type="caution">
    <text evidence="2">The sequence shown here is derived from an EMBL/GenBank/DDBJ whole genome shotgun (WGS) entry which is preliminary data.</text>
</comment>